<evidence type="ECO:0000259" key="1">
    <source>
        <dbReference type="Pfam" id="PF20613"/>
    </source>
</evidence>
<proteinExistence type="predicted"/>
<sequence>MDRLYSIEEVNKRYETAGSRPLLIHASDMEFYICKYPYHRQDSKLLNEYLAYNFAKIWGLPIPEMKLIDLKREHLPARMLGMQLNYISIEVHLISSLKIQGITELIDEIAQGYTYNVISKFDKHLLLKIALFDIWLSNEDRNTGNMNLLINLDSNILKPILIDNEKIFNSGSLFRPLLEITYEDSLFYTYLFRKVFGSRNRRNIKLIHEIEASLQSLCSLCFSQLSQIVEQIPDEWGYDRNQVQESLNENLFSEEWIGRVRQAYLQFAGLMYQRP</sequence>
<reference evidence="3" key="1">
    <citation type="submission" date="2017-06" db="EMBL/GenBank/DDBJ databases">
        <authorList>
            <person name="Varghese N."/>
            <person name="Submissions S."/>
        </authorList>
    </citation>
    <scope>NUCLEOTIDE SEQUENCE [LARGE SCALE GENOMIC DNA]</scope>
    <source>
        <strain evidence="3">5C</strain>
    </source>
</reference>
<dbReference type="EMBL" id="FZOK01000021">
    <property type="protein sequence ID" value="SNS74474.1"/>
    <property type="molecule type" value="Genomic_DNA"/>
</dbReference>
<accession>A0A239H2J3</accession>
<dbReference type="OrthoDB" id="1092050at2"/>
<protein>
    <recommendedName>
        <fullName evidence="1">HipA-like kinase domain-containing protein</fullName>
    </recommendedName>
</protein>
<organism evidence="2 3">
    <name type="scientific">Belliella buryatensis</name>
    <dbReference type="NCBI Taxonomy" id="1500549"/>
    <lineage>
        <taxon>Bacteria</taxon>
        <taxon>Pseudomonadati</taxon>
        <taxon>Bacteroidota</taxon>
        <taxon>Cytophagia</taxon>
        <taxon>Cytophagales</taxon>
        <taxon>Cyclobacteriaceae</taxon>
        <taxon>Belliella</taxon>
    </lineage>
</organism>
<evidence type="ECO:0000313" key="2">
    <source>
        <dbReference type="EMBL" id="SNS74474.1"/>
    </source>
</evidence>
<dbReference type="InterPro" id="IPR046748">
    <property type="entry name" value="HipA_2"/>
</dbReference>
<dbReference type="Proteomes" id="UP000198480">
    <property type="component" value="Unassembled WGS sequence"/>
</dbReference>
<dbReference type="Gene3D" id="1.10.1070.20">
    <property type="match status" value="1"/>
</dbReference>
<feature type="domain" description="HipA-like kinase" evidence="1">
    <location>
        <begin position="7"/>
        <end position="248"/>
    </location>
</feature>
<evidence type="ECO:0000313" key="3">
    <source>
        <dbReference type="Proteomes" id="UP000198480"/>
    </source>
</evidence>
<dbReference type="AlphaFoldDB" id="A0A239H2J3"/>
<keyword evidence="3" id="KW-1185">Reference proteome</keyword>
<gene>
    <name evidence="2" type="ORF">SAMN06295967_12116</name>
</gene>
<dbReference type="Pfam" id="PF20613">
    <property type="entry name" value="HipA_2"/>
    <property type="match status" value="1"/>
</dbReference>
<dbReference type="RefSeq" id="WP_089242458.1">
    <property type="nucleotide sequence ID" value="NZ_FZOK01000021.1"/>
</dbReference>
<name>A0A239H2J3_9BACT</name>